<dbReference type="OrthoDB" id="9807977at2"/>
<dbReference type="GO" id="GO:0043190">
    <property type="term" value="C:ATP-binding cassette (ABC) transporter complex"/>
    <property type="evidence" value="ECO:0007669"/>
    <property type="project" value="TreeGrafter"/>
</dbReference>
<accession>A0A6P1QVS0</accession>
<evidence type="ECO:0000256" key="2">
    <source>
        <dbReference type="ARBA" id="ARBA00022475"/>
    </source>
</evidence>
<comment type="subcellular location">
    <subcellularLocation>
        <location evidence="1">Cell membrane</location>
        <topology evidence="1">Multi-pass membrane protein</topology>
    </subcellularLocation>
</comment>
<dbReference type="RefSeq" id="WP_160223917.1">
    <property type="nucleotide sequence ID" value="NZ_CP029149.1"/>
</dbReference>
<protein>
    <submittedName>
        <fullName evidence="6">LptF/LptG family permease</fullName>
    </submittedName>
</protein>
<evidence type="ECO:0000313" key="7">
    <source>
        <dbReference type="Proteomes" id="UP000464318"/>
    </source>
</evidence>
<keyword evidence="2" id="KW-1003">Cell membrane</keyword>
<dbReference type="PANTHER" id="PTHR33529">
    <property type="entry name" value="SLR0882 PROTEIN-RELATED"/>
    <property type="match status" value="1"/>
</dbReference>
<keyword evidence="3" id="KW-0812">Transmembrane</keyword>
<organism evidence="6 7">
    <name type="scientific">Bergeyella cardium</name>
    <dbReference type="NCBI Taxonomy" id="1585976"/>
    <lineage>
        <taxon>Bacteria</taxon>
        <taxon>Pseudomonadati</taxon>
        <taxon>Bacteroidota</taxon>
        <taxon>Flavobacteriia</taxon>
        <taxon>Flavobacteriales</taxon>
        <taxon>Weeksellaceae</taxon>
        <taxon>Bergeyella</taxon>
    </lineage>
</organism>
<dbReference type="Pfam" id="PF03739">
    <property type="entry name" value="LptF_LptG"/>
    <property type="match status" value="1"/>
</dbReference>
<evidence type="ECO:0000256" key="3">
    <source>
        <dbReference type="ARBA" id="ARBA00022692"/>
    </source>
</evidence>
<dbReference type="InterPro" id="IPR005495">
    <property type="entry name" value="LptG/LptF_permease"/>
</dbReference>
<evidence type="ECO:0000256" key="4">
    <source>
        <dbReference type="ARBA" id="ARBA00022989"/>
    </source>
</evidence>
<dbReference type="KEGG" id="bcad:DBX24_02760"/>
<evidence type="ECO:0000256" key="1">
    <source>
        <dbReference type="ARBA" id="ARBA00004651"/>
    </source>
</evidence>
<name>A0A6P1QVS0_9FLAO</name>
<dbReference type="PANTHER" id="PTHR33529:SF8">
    <property type="entry name" value="PERMEASE, YJGP_YJGQ FAMILY"/>
    <property type="match status" value="1"/>
</dbReference>
<evidence type="ECO:0000313" key="6">
    <source>
        <dbReference type="EMBL" id="QHN64890.1"/>
    </source>
</evidence>
<gene>
    <name evidence="6" type="ORF">DBX24_02760</name>
</gene>
<dbReference type="Proteomes" id="UP000464318">
    <property type="component" value="Chromosome"/>
</dbReference>
<keyword evidence="4" id="KW-1133">Transmembrane helix</keyword>
<reference evidence="6 7" key="1">
    <citation type="submission" date="2018-04" db="EMBL/GenBank/DDBJ databases">
        <title>Characteristic and Complete Genome Sequencing of A Novel Member of Infective Endocarditis Causative Bacteria: Bergeyella cardium QL-PH.</title>
        <authorList>
            <person name="Pan H."/>
            <person name="Sun E."/>
            <person name="Zhang Y."/>
        </authorList>
    </citation>
    <scope>NUCLEOTIDE SEQUENCE [LARGE SCALE GENOMIC DNA]</scope>
    <source>
        <strain evidence="6 7">HPQL</strain>
    </source>
</reference>
<dbReference type="GO" id="GO:0015920">
    <property type="term" value="P:lipopolysaccharide transport"/>
    <property type="evidence" value="ECO:0007669"/>
    <property type="project" value="TreeGrafter"/>
</dbReference>
<keyword evidence="5" id="KW-0472">Membrane</keyword>
<dbReference type="EMBL" id="CP029149">
    <property type="protein sequence ID" value="QHN64890.1"/>
    <property type="molecule type" value="Genomic_DNA"/>
</dbReference>
<keyword evidence="7" id="KW-1185">Reference proteome</keyword>
<evidence type="ECO:0000256" key="5">
    <source>
        <dbReference type="ARBA" id="ARBA00023136"/>
    </source>
</evidence>
<sequence length="364" mass="41748">MKIIDRYIIKKFFGTLGFMLLLLSIIVVVIDVQQKSPRIESNGFTVNFFLLNYYPYWMVYLLLTFMSILVFVSIIIFTSRMANNTEIVAIISSGASFHRFARPYFIASIFLGLVTLGFNHYILPWANAKKNKLEAYTYSAMNRDKFLGNVQIATKLSKDEYIFINNYSRKEKDGTGFTYQKFNKDNKLIHQVVANNIKWDEKKKKFALNGYLERKEAPKDKEKIYNGDVKWVDYGHTPEELFPDGLLGQTRTTPELLSLIEQELSKGNKDINPYFVELHQRTSMPASIIILSILALSLSSEKRRGGIGLNLAIGIALAFIFVFSFEALKVVAENDTLPPLLAMWLPNIVFTPLAVILYLRRANQ</sequence>
<dbReference type="AlphaFoldDB" id="A0A6P1QVS0"/>
<proteinExistence type="predicted"/>